<evidence type="ECO:0000256" key="2">
    <source>
        <dbReference type="ARBA" id="ARBA00023125"/>
    </source>
</evidence>
<dbReference type="PANTHER" id="PTHR34580:SF3">
    <property type="entry name" value="PROTEIN PAFB"/>
    <property type="match status" value="1"/>
</dbReference>
<dbReference type="Pfam" id="PF13280">
    <property type="entry name" value="WYL"/>
    <property type="match status" value="1"/>
</dbReference>
<dbReference type="RefSeq" id="WP_218477092.1">
    <property type="nucleotide sequence ID" value="NZ_BAABJN010000015.1"/>
</dbReference>
<evidence type="ECO:0000259" key="4">
    <source>
        <dbReference type="PROSITE" id="PS51000"/>
    </source>
</evidence>
<gene>
    <name evidence="5" type="ORF">KV110_16550</name>
</gene>
<dbReference type="InterPro" id="IPR013196">
    <property type="entry name" value="HTH_11"/>
</dbReference>
<reference evidence="5 6" key="1">
    <citation type="submission" date="2021-07" db="EMBL/GenBank/DDBJ databases">
        <title>Whole Genome Sequence of Nocardia Iowensis.</title>
        <authorList>
            <person name="Lamm A."/>
            <person name="Collins-Fairclough A.M."/>
            <person name="Bunk B."/>
            <person name="Sproer C."/>
        </authorList>
    </citation>
    <scope>NUCLEOTIDE SEQUENCE [LARGE SCALE GENOMIC DNA]</scope>
    <source>
        <strain evidence="5 6">NRRL 5646</strain>
    </source>
</reference>
<proteinExistence type="predicted"/>
<keyword evidence="3" id="KW-0804">Transcription</keyword>
<dbReference type="InterPro" id="IPR001034">
    <property type="entry name" value="DeoR_HTH"/>
</dbReference>
<dbReference type="Pfam" id="PF08279">
    <property type="entry name" value="HTH_11"/>
    <property type="match status" value="1"/>
</dbReference>
<feature type="domain" description="HTH deoR-type" evidence="4">
    <location>
        <begin position="4"/>
        <end position="59"/>
    </location>
</feature>
<dbReference type="InterPro" id="IPR026881">
    <property type="entry name" value="WYL_dom"/>
</dbReference>
<dbReference type="PANTHER" id="PTHR34580">
    <property type="match status" value="1"/>
</dbReference>
<dbReference type="PROSITE" id="PS51000">
    <property type="entry name" value="HTH_DEOR_2"/>
    <property type="match status" value="1"/>
</dbReference>
<dbReference type="InterPro" id="IPR028349">
    <property type="entry name" value="PafC-like"/>
</dbReference>
<evidence type="ECO:0000313" key="5">
    <source>
        <dbReference type="EMBL" id="QXN94515.1"/>
    </source>
</evidence>
<name>A0ABX8S1Q8_NOCIO</name>
<dbReference type="PIRSF" id="PIRSF016838">
    <property type="entry name" value="PafC"/>
    <property type="match status" value="1"/>
</dbReference>
<sequence>MRDPSARLLALLSLLQSPREWTGVELAERLQVTPRTIRRDIDRLRELGYPVHATQGNIGGYRLAAGTAMPPLLLDDEEAVAIALGLRAAATAAVVGIEDASLRALAKLEQVLPSRLRRRVSDLSHTELVDTPTGPPVDPDTLAALAAAARAHEKVRFTYTKPGTEATKRLAEPHRLVAAGPRWYLIAFDNDRGDWRTFRLDRITAVHHTGVRVPARDLPDGMDAATWLTRSLRRTVGTRQARVLLHEPLASAQRRLSARQGILEPADENTCVLTTYPDTVEYLAAQLAVLPVPYTLLDPPELTPLLRRLAHRALAALADDH</sequence>
<dbReference type="PROSITE" id="PS00894">
    <property type="entry name" value="HTH_DEOR_1"/>
    <property type="match status" value="1"/>
</dbReference>
<accession>A0ABX8S1Q8</accession>
<dbReference type="Proteomes" id="UP000694257">
    <property type="component" value="Chromosome"/>
</dbReference>
<evidence type="ECO:0000256" key="1">
    <source>
        <dbReference type="ARBA" id="ARBA00023015"/>
    </source>
</evidence>
<organism evidence="5 6">
    <name type="scientific">Nocardia iowensis</name>
    <dbReference type="NCBI Taxonomy" id="204891"/>
    <lineage>
        <taxon>Bacteria</taxon>
        <taxon>Bacillati</taxon>
        <taxon>Actinomycetota</taxon>
        <taxon>Actinomycetes</taxon>
        <taxon>Mycobacteriales</taxon>
        <taxon>Nocardiaceae</taxon>
        <taxon>Nocardia</taxon>
    </lineage>
</organism>
<evidence type="ECO:0000313" key="6">
    <source>
        <dbReference type="Proteomes" id="UP000694257"/>
    </source>
</evidence>
<keyword evidence="1" id="KW-0805">Transcription regulation</keyword>
<keyword evidence="6" id="KW-1185">Reference proteome</keyword>
<dbReference type="InterPro" id="IPR051534">
    <property type="entry name" value="CBASS_pafABC_assoc_protein"/>
</dbReference>
<dbReference type="InterPro" id="IPR018356">
    <property type="entry name" value="Tscrpt_reg_HTH_DeoR_CS"/>
</dbReference>
<dbReference type="EMBL" id="CP078145">
    <property type="protein sequence ID" value="QXN94515.1"/>
    <property type="molecule type" value="Genomic_DNA"/>
</dbReference>
<evidence type="ECO:0000256" key="3">
    <source>
        <dbReference type="ARBA" id="ARBA00023163"/>
    </source>
</evidence>
<dbReference type="PROSITE" id="PS52050">
    <property type="entry name" value="WYL"/>
    <property type="match status" value="1"/>
</dbReference>
<keyword evidence="2" id="KW-0238">DNA-binding</keyword>
<protein>
    <submittedName>
        <fullName evidence="5">WYL domain-containing protein</fullName>
    </submittedName>
</protein>